<keyword evidence="2 4" id="KW-0378">Hydrolase</keyword>
<name>A0A1S6IWN2_9FIRM</name>
<dbReference type="InterPro" id="IPR006674">
    <property type="entry name" value="HD_domain"/>
</dbReference>
<keyword evidence="5" id="KW-1185">Reference proteome</keyword>
<organism evidence="4 5">
    <name type="scientific">Desulforamulus ferrireducens</name>
    <dbReference type="NCBI Taxonomy" id="1833852"/>
    <lineage>
        <taxon>Bacteria</taxon>
        <taxon>Bacillati</taxon>
        <taxon>Bacillota</taxon>
        <taxon>Clostridia</taxon>
        <taxon>Eubacteriales</taxon>
        <taxon>Peptococcaceae</taxon>
        <taxon>Desulforamulus</taxon>
    </lineage>
</organism>
<dbReference type="Pfam" id="PF13023">
    <property type="entry name" value="HD_3"/>
    <property type="match status" value="1"/>
</dbReference>
<dbReference type="STRING" id="1833852.B0537_08855"/>
<dbReference type="PANTHER" id="PTHR11845:SF13">
    <property type="entry name" value="5'-DEOXYNUCLEOTIDASE HDDC2"/>
    <property type="match status" value="1"/>
</dbReference>
<sequence length="197" mass="22841">MVSERLYKQLEFIVEIDKLKQVLRQSVVTGSLRNENDAEHSWHLAVMAILLAEYAAEKDVDILRVVKMVLIHDLVEIDAGDTFCYDAKGYEDKAEREQRAADRIFNLLPADQAAEIMDLWHEFEEMTTPEARFAASLDRLQPLLLNYHTNGHTWQKPGVNSEMVYKRNAVLKENAPELYEYVKEVIEDSIAKGYLRR</sequence>
<dbReference type="SUPFAM" id="SSF109604">
    <property type="entry name" value="HD-domain/PDEase-like"/>
    <property type="match status" value="1"/>
</dbReference>
<evidence type="ECO:0000259" key="3">
    <source>
        <dbReference type="Pfam" id="PF13023"/>
    </source>
</evidence>
<dbReference type="GO" id="GO:0046872">
    <property type="term" value="F:metal ion binding"/>
    <property type="evidence" value="ECO:0007669"/>
    <property type="project" value="UniProtKB-KW"/>
</dbReference>
<reference evidence="4 5" key="1">
    <citation type="journal article" date="2016" name="Int. J. Syst. Evol. Microbiol.">
        <title>Desulfotomaculum ferrireducens sp. nov., a moderately thermophilic sulfate-reducing and dissimilatory Fe(III)-reducing bacterium isolated from compost.</title>
        <authorList>
            <person name="Yang G."/>
            <person name="Guo J."/>
            <person name="Zhuang L."/>
            <person name="Yuan Y."/>
            <person name="Zhou S."/>
        </authorList>
    </citation>
    <scope>NUCLEOTIDE SEQUENCE [LARGE SCALE GENOMIC DNA]</scope>
    <source>
        <strain evidence="4 5">GSS09</strain>
    </source>
</reference>
<protein>
    <submittedName>
        <fullName evidence="4">Hydrolase</fullName>
    </submittedName>
</protein>
<evidence type="ECO:0000313" key="5">
    <source>
        <dbReference type="Proteomes" id="UP000189464"/>
    </source>
</evidence>
<dbReference type="Gene3D" id="1.10.3210.10">
    <property type="entry name" value="Hypothetical protein af1432"/>
    <property type="match status" value="1"/>
</dbReference>
<gene>
    <name evidence="4" type="ORF">B0537_08855</name>
</gene>
<evidence type="ECO:0000256" key="2">
    <source>
        <dbReference type="ARBA" id="ARBA00022801"/>
    </source>
</evidence>
<dbReference type="GO" id="GO:0005737">
    <property type="term" value="C:cytoplasm"/>
    <property type="evidence" value="ECO:0007669"/>
    <property type="project" value="TreeGrafter"/>
</dbReference>
<dbReference type="PANTHER" id="PTHR11845">
    <property type="entry name" value="5'-DEOXYNUCLEOTIDASE HDDC2"/>
    <property type="match status" value="1"/>
</dbReference>
<dbReference type="RefSeq" id="WP_077714247.1">
    <property type="nucleotide sequence ID" value="NZ_CP019698.1"/>
</dbReference>
<dbReference type="Proteomes" id="UP000189464">
    <property type="component" value="Chromosome"/>
</dbReference>
<evidence type="ECO:0000313" key="4">
    <source>
        <dbReference type="EMBL" id="AQS59179.1"/>
    </source>
</evidence>
<dbReference type="OrthoDB" id="9796032at2"/>
<accession>A0A1S6IWN2</accession>
<dbReference type="KEGG" id="dfg:B0537_08855"/>
<dbReference type="AlphaFoldDB" id="A0A1S6IWN2"/>
<evidence type="ECO:0000256" key="1">
    <source>
        <dbReference type="ARBA" id="ARBA00022723"/>
    </source>
</evidence>
<keyword evidence="1" id="KW-0479">Metal-binding</keyword>
<proteinExistence type="predicted"/>
<dbReference type="InterPro" id="IPR039356">
    <property type="entry name" value="YfbR/HDDC2"/>
</dbReference>
<feature type="domain" description="HD" evidence="3">
    <location>
        <begin position="16"/>
        <end position="178"/>
    </location>
</feature>
<dbReference type="EMBL" id="CP019698">
    <property type="protein sequence ID" value="AQS59179.1"/>
    <property type="molecule type" value="Genomic_DNA"/>
</dbReference>
<dbReference type="GO" id="GO:0002953">
    <property type="term" value="F:5'-deoxynucleotidase activity"/>
    <property type="evidence" value="ECO:0007669"/>
    <property type="project" value="InterPro"/>
</dbReference>